<evidence type="ECO:0000259" key="5">
    <source>
        <dbReference type="PROSITE" id="PS50600"/>
    </source>
</evidence>
<feature type="compositionally biased region" description="Pro residues" evidence="4">
    <location>
        <begin position="323"/>
        <end position="335"/>
    </location>
</feature>
<comment type="caution">
    <text evidence="6">The sequence shown here is derived from an EMBL/GenBank/DDBJ whole genome shotgun (WGS) entry which is preliminary data.</text>
</comment>
<keyword evidence="3" id="KW-0378">Hydrolase</keyword>
<organism evidence="6 7">
    <name type="scientific">Platanthera guangdongensis</name>
    <dbReference type="NCBI Taxonomy" id="2320717"/>
    <lineage>
        <taxon>Eukaryota</taxon>
        <taxon>Viridiplantae</taxon>
        <taxon>Streptophyta</taxon>
        <taxon>Embryophyta</taxon>
        <taxon>Tracheophyta</taxon>
        <taxon>Spermatophyta</taxon>
        <taxon>Magnoliopsida</taxon>
        <taxon>Liliopsida</taxon>
        <taxon>Asparagales</taxon>
        <taxon>Orchidaceae</taxon>
        <taxon>Orchidoideae</taxon>
        <taxon>Orchideae</taxon>
        <taxon>Orchidinae</taxon>
        <taxon>Platanthera</taxon>
    </lineage>
</organism>
<protein>
    <recommendedName>
        <fullName evidence="5">Ubiquitin-like protease family profile domain-containing protein</fullName>
    </recommendedName>
</protein>
<dbReference type="Gene3D" id="3.40.395.10">
    <property type="entry name" value="Adenoviral Proteinase, Chain A"/>
    <property type="match status" value="1"/>
</dbReference>
<proteinExistence type="inferred from homology"/>
<accession>A0ABR2LVV2</accession>
<dbReference type="Proteomes" id="UP001412067">
    <property type="component" value="Unassembled WGS sequence"/>
</dbReference>
<evidence type="ECO:0000313" key="6">
    <source>
        <dbReference type="EMBL" id="KAK8952978.1"/>
    </source>
</evidence>
<evidence type="ECO:0000313" key="7">
    <source>
        <dbReference type="Proteomes" id="UP001412067"/>
    </source>
</evidence>
<evidence type="ECO:0000256" key="2">
    <source>
        <dbReference type="ARBA" id="ARBA00022670"/>
    </source>
</evidence>
<dbReference type="PROSITE" id="PS50600">
    <property type="entry name" value="ULP_PROTEASE"/>
    <property type="match status" value="1"/>
</dbReference>
<dbReference type="SUPFAM" id="SSF54001">
    <property type="entry name" value="Cysteine proteinases"/>
    <property type="match status" value="1"/>
</dbReference>
<feature type="domain" description="Ubiquitin-like protease family profile" evidence="5">
    <location>
        <begin position="60"/>
        <end position="469"/>
    </location>
</feature>
<evidence type="ECO:0000256" key="3">
    <source>
        <dbReference type="ARBA" id="ARBA00022801"/>
    </source>
</evidence>
<dbReference type="Pfam" id="PF02902">
    <property type="entry name" value="Peptidase_C48"/>
    <property type="match status" value="1"/>
</dbReference>
<keyword evidence="7" id="KW-1185">Reference proteome</keyword>
<comment type="similarity">
    <text evidence="1">Belongs to the peptidase C48 family.</text>
</comment>
<feature type="compositionally biased region" description="Basic and acidic residues" evidence="4">
    <location>
        <begin position="531"/>
        <end position="544"/>
    </location>
</feature>
<dbReference type="EMBL" id="JBBWWR010000014">
    <property type="protein sequence ID" value="KAK8952978.1"/>
    <property type="molecule type" value="Genomic_DNA"/>
</dbReference>
<sequence>MPGSKYLSSRCSSKSFTAHVTPLVNILSEDSKEALHLACIFPLLMMTEIPQNIPLLYVLLRLYNRDKQAFLIGNYYMKLTVNEVSLVLGLPNSGVPFKFTRSPLLDLTHKCLNEKLSEVTEEEWSPALEERRISLIVKYLLCMFFFPLKNLKVPACLDVIKDIQDFVKYNWPQAIHGFLHSQFDGLSKICEVRGAGENIGYFEGCSTVLLVITTFANVGDDELSLLGVEELESYFETVPEKKEKRKRDVKVDSLGYESEKEKKMKNKKQEQELLKKIMSEIKKERRGIEARLKSYIKSEVEGLKTFCESLFLKFQAGLKPTHTPSPPPHSPPSPHSPIMTSVSPTPLSQPASTLECTLVSPTQIRSQELVSRTPRKGFLRAKTVSRRTFQKGKIIEYELDYPGRLHVADKTRKTLDSVLSKALKALQEDALHAFPEGFINWTVVDARKSPQQSNSYDCGVFVIKYMEVVTSLEVVTWQDHQGWLADMPRFRAEIAAQICQTFARHIADKMAAWSTNMGKEGEGAASCTRTRGGERRVAEADYTP</sequence>
<evidence type="ECO:0000256" key="1">
    <source>
        <dbReference type="ARBA" id="ARBA00005234"/>
    </source>
</evidence>
<dbReference type="InterPro" id="IPR003653">
    <property type="entry name" value="Peptidase_C48_C"/>
</dbReference>
<feature type="compositionally biased region" description="Polar residues" evidence="4">
    <location>
        <begin position="338"/>
        <end position="352"/>
    </location>
</feature>
<feature type="region of interest" description="Disordered" evidence="4">
    <location>
        <begin position="318"/>
        <end position="352"/>
    </location>
</feature>
<feature type="region of interest" description="Disordered" evidence="4">
    <location>
        <begin position="520"/>
        <end position="544"/>
    </location>
</feature>
<name>A0ABR2LVV2_9ASPA</name>
<dbReference type="InterPro" id="IPR038765">
    <property type="entry name" value="Papain-like_cys_pep_sf"/>
</dbReference>
<evidence type="ECO:0000256" key="4">
    <source>
        <dbReference type="SAM" id="MobiDB-lite"/>
    </source>
</evidence>
<keyword evidence="2" id="KW-0645">Protease</keyword>
<gene>
    <name evidence="6" type="ORF">KSP40_PGU003676</name>
</gene>
<reference evidence="6 7" key="1">
    <citation type="journal article" date="2022" name="Nat. Plants">
        <title>Genomes of leafy and leafless Platanthera orchids illuminate the evolution of mycoheterotrophy.</title>
        <authorList>
            <person name="Li M.H."/>
            <person name="Liu K.W."/>
            <person name="Li Z."/>
            <person name="Lu H.C."/>
            <person name="Ye Q.L."/>
            <person name="Zhang D."/>
            <person name="Wang J.Y."/>
            <person name="Li Y.F."/>
            <person name="Zhong Z.M."/>
            <person name="Liu X."/>
            <person name="Yu X."/>
            <person name="Liu D.K."/>
            <person name="Tu X.D."/>
            <person name="Liu B."/>
            <person name="Hao Y."/>
            <person name="Liao X.Y."/>
            <person name="Jiang Y.T."/>
            <person name="Sun W.H."/>
            <person name="Chen J."/>
            <person name="Chen Y.Q."/>
            <person name="Ai Y."/>
            <person name="Zhai J.W."/>
            <person name="Wu S.S."/>
            <person name="Zhou Z."/>
            <person name="Hsiao Y.Y."/>
            <person name="Wu W.L."/>
            <person name="Chen Y.Y."/>
            <person name="Lin Y.F."/>
            <person name="Hsu J.L."/>
            <person name="Li C.Y."/>
            <person name="Wang Z.W."/>
            <person name="Zhao X."/>
            <person name="Zhong W.Y."/>
            <person name="Ma X.K."/>
            <person name="Ma L."/>
            <person name="Huang J."/>
            <person name="Chen G.Z."/>
            <person name="Huang M.Z."/>
            <person name="Huang L."/>
            <person name="Peng D.H."/>
            <person name="Luo Y.B."/>
            <person name="Zou S.Q."/>
            <person name="Chen S.P."/>
            <person name="Lan S."/>
            <person name="Tsai W.C."/>
            <person name="Van de Peer Y."/>
            <person name="Liu Z.J."/>
        </authorList>
    </citation>
    <scope>NUCLEOTIDE SEQUENCE [LARGE SCALE GENOMIC DNA]</scope>
    <source>
        <strain evidence="6">Lor288</strain>
    </source>
</reference>